<gene>
    <name evidence="1" type="ORF">X927_03555</name>
</gene>
<proteinExistence type="predicted"/>
<organism evidence="1 2">
    <name type="scientific">Petrotoga mexicana DSM 14811</name>
    <dbReference type="NCBI Taxonomy" id="1122954"/>
    <lineage>
        <taxon>Bacteria</taxon>
        <taxon>Thermotogati</taxon>
        <taxon>Thermotogota</taxon>
        <taxon>Thermotogae</taxon>
        <taxon>Petrotogales</taxon>
        <taxon>Petrotogaceae</taxon>
        <taxon>Petrotoga</taxon>
    </lineage>
</organism>
<protein>
    <submittedName>
        <fullName evidence="1">Uncharacterized protein</fullName>
    </submittedName>
</protein>
<evidence type="ECO:0000313" key="2">
    <source>
        <dbReference type="Proteomes" id="UP000236604"/>
    </source>
</evidence>
<reference evidence="1 2" key="1">
    <citation type="submission" date="2013-12" db="EMBL/GenBank/DDBJ databases">
        <title>Comparative genomics of Petrotoga isolates.</title>
        <authorList>
            <person name="Nesbo C.L."/>
            <person name="Charchuk R."/>
            <person name="Chow K."/>
        </authorList>
    </citation>
    <scope>NUCLEOTIDE SEQUENCE [LARGE SCALE GENOMIC DNA]</scope>
    <source>
        <strain evidence="1 2">DSM 14811</strain>
    </source>
</reference>
<evidence type="ECO:0000313" key="1">
    <source>
        <dbReference type="EMBL" id="PNS00228.1"/>
    </source>
</evidence>
<name>A0A2K1PBV8_9BACT</name>
<keyword evidence="2" id="KW-1185">Reference proteome</keyword>
<comment type="caution">
    <text evidence="1">The sequence shown here is derived from an EMBL/GenBank/DDBJ whole genome shotgun (WGS) entry which is preliminary data.</text>
</comment>
<dbReference type="Proteomes" id="UP000236604">
    <property type="component" value="Unassembled WGS sequence"/>
</dbReference>
<dbReference type="AlphaFoldDB" id="A0A2K1PBV8"/>
<sequence>MVRQQNEEIKISLLMGGERGKGAIKDPFPQGWAAE</sequence>
<accession>A0A2K1PBV8</accession>
<dbReference type="EMBL" id="AZRN01000012">
    <property type="protein sequence ID" value="PNS00228.1"/>
    <property type="molecule type" value="Genomic_DNA"/>
</dbReference>